<feature type="region of interest" description="Disordered" evidence="12">
    <location>
        <begin position="295"/>
        <end position="319"/>
    </location>
</feature>
<dbReference type="GO" id="GO:0008270">
    <property type="term" value="F:zinc ion binding"/>
    <property type="evidence" value="ECO:0007669"/>
    <property type="project" value="UniProtKB-KW"/>
</dbReference>
<gene>
    <name evidence="14" type="ORF">RRG08_011418</name>
</gene>
<feature type="compositionally biased region" description="Acidic residues" evidence="12">
    <location>
        <begin position="665"/>
        <end position="679"/>
    </location>
</feature>
<feature type="region of interest" description="Disordered" evidence="12">
    <location>
        <begin position="598"/>
        <end position="679"/>
    </location>
</feature>
<feature type="compositionally biased region" description="Basic and acidic residues" evidence="12">
    <location>
        <begin position="295"/>
        <end position="309"/>
    </location>
</feature>
<dbReference type="FunFam" id="3.30.160.60:FF:000014">
    <property type="entry name" value="Transcription factor Sp3"/>
    <property type="match status" value="1"/>
</dbReference>
<reference evidence="14" key="1">
    <citation type="journal article" date="2023" name="G3 (Bethesda)">
        <title>A reference genome for the long-term kleptoplast-retaining sea slug Elysia crispata morphotype clarki.</title>
        <authorList>
            <person name="Eastman K.E."/>
            <person name="Pendleton A.L."/>
            <person name="Shaikh M.A."/>
            <person name="Suttiyut T."/>
            <person name="Ogas R."/>
            <person name="Tomko P."/>
            <person name="Gavelis G."/>
            <person name="Widhalm J.R."/>
            <person name="Wisecaver J.H."/>
        </authorList>
    </citation>
    <scope>NUCLEOTIDE SEQUENCE</scope>
    <source>
        <strain evidence="14">ECLA1</strain>
    </source>
</reference>
<evidence type="ECO:0000259" key="13">
    <source>
        <dbReference type="PROSITE" id="PS50157"/>
    </source>
</evidence>
<evidence type="ECO:0000256" key="2">
    <source>
        <dbReference type="ARBA" id="ARBA00022723"/>
    </source>
</evidence>
<feature type="region of interest" description="Disordered" evidence="12">
    <location>
        <begin position="730"/>
        <end position="833"/>
    </location>
</feature>
<keyword evidence="9" id="KW-0539">Nucleus</keyword>
<evidence type="ECO:0000313" key="15">
    <source>
        <dbReference type="Proteomes" id="UP001283361"/>
    </source>
</evidence>
<dbReference type="EMBL" id="JAWDGP010001892">
    <property type="protein sequence ID" value="KAK3787142.1"/>
    <property type="molecule type" value="Genomic_DNA"/>
</dbReference>
<dbReference type="Proteomes" id="UP001283361">
    <property type="component" value="Unassembled WGS sequence"/>
</dbReference>
<dbReference type="Pfam" id="PF00096">
    <property type="entry name" value="zf-C2H2"/>
    <property type="match status" value="2"/>
</dbReference>
<keyword evidence="5" id="KW-0862">Zinc</keyword>
<dbReference type="PANTHER" id="PTHR23235:SF165">
    <property type="entry name" value="TRANSCRIPTION FACTOR BTD"/>
    <property type="match status" value="1"/>
</dbReference>
<evidence type="ECO:0000256" key="4">
    <source>
        <dbReference type="ARBA" id="ARBA00022771"/>
    </source>
</evidence>
<evidence type="ECO:0000256" key="3">
    <source>
        <dbReference type="ARBA" id="ARBA00022737"/>
    </source>
</evidence>
<evidence type="ECO:0000256" key="8">
    <source>
        <dbReference type="ARBA" id="ARBA00023163"/>
    </source>
</evidence>
<accession>A0AAE1DY99</accession>
<keyword evidence="6" id="KW-0805">Transcription regulation</keyword>
<feature type="compositionally biased region" description="Low complexity" evidence="12">
    <location>
        <begin position="730"/>
        <end position="758"/>
    </location>
</feature>
<keyword evidence="8" id="KW-0804">Transcription</keyword>
<comment type="similarity">
    <text evidence="10">Belongs to the Sp1 C2H2-type zinc-finger protein family.</text>
</comment>
<evidence type="ECO:0000256" key="7">
    <source>
        <dbReference type="ARBA" id="ARBA00023125"/>
    </source>
</evidence>
<organism evidence="14 15">
    <name type="scientific">Elysia crispata</name>
    <name type="common">lettuce slug</name>
    <dbReference type="NCBI Taxonomy" id="231223"/>
    <lineage>
        <taxon>Eukaryota</taxon>
        <taxon>Metazoa</taxon>
        <taxon>Spiralia</taxon>
        <taxon>Lophotrochozoa</taxon>
        <taxon>Mollusca</taxon>
        <taxon>Gastropoda</taxon>
        <taxon>Heterobranchia</taxon>
        <taxon>Euthyneura</taxon>
        <taxon>Panpulmonata</taxon>
        <taxon>Sacoglossa</taxon>
        <taxon>Placobranchoidea</taxon>
        <taxon>Plakobranchidae</taxon>
        <taxon>Elysia</taxon>
    </lineage>
</organism>
<comment type="subcellular location">
    <subcellularLocation>
        <location evidence="1">Nucleus</location>
    </subcellularLocation>
</comment>
<evidence type="ECO:0000313" key="14">
    <source>
        <dbReference type="EMBL" id="KAK3787142.1"/>
    </source>
</evidence>
<dbReference type="SUPFAM" id="SSF57667">
    <property type="entry name" value="beta-beta-alpha zinc fingers"/>
    <property type="match status" value="2"/>
</dbReference>
<dbReference type="PANTHER" id="PTHR23235">
    <property type="entry name" value="KRUEPPEL-LIKE TRANSCRIPTION FACTOR"/>
    <property type="match status" value="1"/>
</dbReference>
<keyword evidence="3" id="KW-0677">Repeat</keyword>
<evidence type="ECO:0000256" key="6">
    <source>
        <dbReference type="ARBA" id="ARBA00023015"/>
    </source>
</evidence>
<evidence type="ECO:0000256" key="11">
    <source>
        <dbReference type="PROSITE-ProRule" id="PRU00042"/>
    </source>
</evidence>
<name>A0AAE1DY99_9GAST</name>
<sequence>MQVYPELALEENVEAKFESIVYKGLHLESREVEYSNEKLLREDMIVEAMLPPSSHPVVHRPFPTAPQPFLPHEAAGAWPANIPPTQHVPPPLSQLHPLTQFTPRPDGKMGAHGPSFPQPRLTHRQIEEHRLWQLQHSKAKEKEYMDRMLLQKLEEQARQTTALQQQIMSSGAPLLTPRLNLTLPGPRLPHQLEMQRLQKQPNSSANTKPDVEGAPTISIPATLEAHRHLERQQQQRLEELRLMDMGSKERFYQSHQQQLQQQQQHAFMIQIHQQQQRQQKQHNILETKRQSRISNEKPMTETVRSETPKTKTFANGIQPSPLVPEVMRVPQNSPVSSIKGGVPSYMSLGAMSSLPHASPTLPHSTTRQHDEANRVLAVIPALGKGSHHIPHPSLAPPTKDFSERHWWSVPASSAPPPLAFPLQPAIFSDGRFGHAQASPGGSPRLFGPMSPAARGALDPSLRPPHPSFVSVTSPAHLPGGADFAAAAAMLETRPAPRRCRRCRCPNCLKGPSSPGSNKRRMHVCHYPGCGKEYGKTSHLKAHLRGHAGERPFVCRWLYCQKRFTRSDELQRHLRTHTGEKNFRCSDCGKRFMRSDHLSKHLKTHEVRREDKEEGDSEKREGRDAGTDDDVYSLGSFEEDSRGSQAMSPDGIHLNSDGTSPHLYDSFDDDDDDDNEDDIDVGCEYEDIAGPADVFHPASAHLHGTAPEEHTQVTTSAVGYNDLAVSSFVADNSSSVSSSVADNSSSVSRSVADNSSSVSRTGADNSSSVSSSEADSIHHNRMVNCDSVEASLIPPPNGSDINTRTGTSSSFSDKEQTWISTNSGGKPSKRSSKEEVAVVTRNPDVLGALHKAQGPVPSAYPIVELIRKEKV</sequence>
<dbReference type="PROSITE" id="PS00028">
    <property type="entry name" value="ZINC_FINGER_C2H2_1"/>
    <property type="match status" value="3"/>
</dbReference>
<dbReference type="FunFam" id="3.30.160.60:FF:000624">
    <property type="entry name" value="zinc finger protein 697"/>
    <property type="match status" value="1"/>
</dbReference>
<keyword evidence="4 11" id="KW-0863">Zinc-finger</keyword>
<comment type="caution">
    <text evidence="14">The sequence shown here is derived from an EMBL/GenBank/DDBJ whole genome shotgun (WGS) entry which is preliminary data.</text>
</comment>
<dbReference type="Gene3D" id="3.30.160.60">
    <property type="entry name" value="Classic Zinc Finger"/>
    <property type="match status" value="3"/>
</dbReference>
<feature type="compositionally biased region" description="Basic and acidic residues" evidence="12">
    <location>
        <begin position="598"/>
        <end position="625"/>
    </location>
</feature>
<protein>
    <recommendedName>
        <fullName evidence="13">C2H2-type domain-containing protein</fullName>
    </recommendedName>
</protein>
<feature type="domain" description="C2H2-type" evidence="13">
    <location>
        <begin position="552"/>
        <end position="581"/>
    </location>
</feature>
<feature type="domain" description="C2H2-type" evidence="13">
    <location>
        <begin position="522"/>
        <end position="551"/>
    </location>
</feature>
<feature type="compositionally biased region" description="Polar residues" evidence="12">
    <location>
        <begin position="798"/>
        <end position="824"/>
    </location>
</feature>
<evidence type="ECO:0000256" key="9">
    <source>
        <dbReference type="ARBA" id="ARBA00023242"/>
    </source>
</evidence>
<evidence type="ECO:0000256" key="5">
    <source>
        <dbReference type="ARBA" id="ARBA00022833"/>
    </source>
</evidence>
<dbReference type="SMART" id="SM00355">
    <property type="entry name" value="ZnF_C2H2"/>
    <property type="match status" value="3"/>
</dbReference>
<dbReference type="InterPro" id="IPR036236">
    <property type="entry name" value="Znf_C2H2_sf"/>
</dbReference>
<dbReference type="InterPro" id="IPR013087">
    <property type="entry name" value="Znf_C2H2_type"/>
</dbReference>
<keyword evidence="15" id="KW-1185">Reference proteome</keyword>
<dbReference type="GO" id="GO:0005634">
    <property type="term" value="C:nucleus"/>
    <property type="evidence" value="ECO:0007669"/>
    <property type="project" value="UniProtKB-SubCell"/>
</dbReference>
<dbReference type="GO" id="GO:0000978">
    <property type="term" value="F:RNA polymerase II cis-regulatory region sequence-specific DNA binding"/>
    <property type="evidence" value="ECO:0007669"/>
    <property type="project" value="TreeGrafter"/>
</dbReference>
<dbReference type="GO" id="GO:0000981">
    <property type="term" value="F:DNA-binding transcription factor activity, RNA polymerase II-specific"/>
    <property type="evidence" value="ECO:0007669"/>
    <property type="project" value="TreeGrafter"/>
</dbReference>
<evidence type="ECO:0000256" key="1">
    <source>
        <dbReference type="ARBA" id="ARBA00004123"/>
    </source>
</evidence>
<dbReference type="AlphaFoldDB" id="A0AAE1DY99"/>
<keyword evidence="2" id="KW-0479">Metal-binding</keyword>
<evidence type="ECO:0000256" key="10">
    <source>
        <dbReference type="ARBA" id="ARBA00038409"/>
    </source>
</evidence>
<proteinExistence type="inferred from homology"/>
<feature type="domain" description="C2H2-type" evidence="13">
    <location>
        <begin position="582"/>
        <end position="609"/>
    </location>
</feature>
<dbReference type="PROSITE" id="PS50157">
    <property type="entry name" value="ZINC_FINGER_C2H2_2"/>
    <property type="match status" value="3"/>
</dbReference>
<keyword evidence="7" id="KW-0238">DNA-binding</keyword>
<evidence type="ECO:0000256" key="12">
    <source>
        <dbReference type="SAM" id="MobiDB-lite"/>
    </source>
</evidence>